<feature type="compositionally biased region" description="Polar residues" evidence="1">
    <location>
        <begin position="588"/>
        <end position="599"/>
    </location>
</feature>
<keyword evidence="3" id="KW-1185">Reference proteome</keyword>
<dbReference type="AlphaFoldDB" id="A0A498LS29"/>
<evidence type="ECO:0000256" key="1">
    <source>
        <dbReference type="SAM" id="MobiDB-lite"/>
    </source>
</evidence>
<gene>
    <name evidence="2" type="ORF">ROHU_010751</name>
</gene>
<accession>A0A498LS29</accession>
<dbReference type="SUPFAM" id="SSF53098">
    <property type="entry name" value="Ribonuclease H-like"/>
    <property type="match status" value="1"/>
</dbReference>
<dbReference type="Proteomes" id="UP000290572">
    <property type="component" value="Unassembled WGS sequence"/>
</dbReference>
<dbReference type="PANTHER" id="PTHR37162">
    <property type="entry name" value="HAT FAMILY DIMERISATION DOMAINCONTAINING PROTEIN-RELATED"/>
    <property type="match status" value="1"/>
</dbReference>
<comment type="caution">
    <text evidence="2">The sequence shown here is derived from an EMBL/GenBank/DDBJ whole genome shotgun (WGS) entry which is preliminary data.</text>
</comment>
<dbReference type="InterPro" id="IPR012337">
    <property type="entry name" value="RNaseH-like_sf"/>
</dbReference>
<feature type="compositionally biased region" description="Basic and acidic residues" evidence="1">
    <location>
        <begin position="1"/>
        <end position="12"/>
    </location>
</feature>
<reference evidence="2 3" key="1">
    <citation type="submission" date="2018-03" db="EMBL/GenBank/DDBJ databases">
        <title>Draft genome sequence of Rohu Carp (Labeo rohita).</title>
        <authorList>
            <person name="Das P."/>
            <person name="Kushwaha B."/>
            <person name="Joshi C.G."/>
            <person name="Kumar D."/>
            <person name="Nagpure N.S."/>
            <person name="Sahoo L."/>
            <person name="Das S.P."/>
            <person name="Bit A."/>
            <person name="Patnaik S."/>
            <person name="Meher P.K."/>
            <person name="Jayasankar P."/>
            <person name="Koringa P.G."/>
            <person name="Patel N.V."/>
            <person name="Hinsu A.T."/>
            <person name="Kumar R."/>
            <person name="Pandey M."/>
            <person name="Agarwal S."/>
            <person name="Srivastava S."/>
            <person name="Singh M."/>
            <person name="Iquebal M.A."/>
            <person name="Jaiswal S."/>
            <person name="Angadi U.B."/>
            <person name="Kumar N."/>
            <person name="Raza M."/>
            <person name="Shah T.M."/>
            <person name="Rai A."/>
            <person name="Jena J.K."/>
        </authorList>
    </citation>
    <scope>NUCLEOTIDE SEQUENCE [LARGE SCALE GENOMIC DNA]</scope>
    <source>
        <strain evidence="2">DASCIFA01</strain>
        <tissue evidence="2">Testis</tissue>
    </source>
</reference>
<feature type="region of interest" description="Disordered" evidence="1">
    <location>
        <begin position="588"/>
        <end position="608"/>
    </location>
</feature>
<proteinExistence type="predicted"/>
<dbReference type="PANTHER" id="PTHR37162:SF1">
    <property type="entry name" value="BED-TYPE DOMAIN-CONTAINING PROTEIN"/>
    <property type="match status" value="1"/>
</dbReference>
<evidence type="ECO:0000313" key="3">
    <source>
        <dbReference type="Proteomes" id="UP000290572"/>
    </source>
</evidence>
<evidence type="ECO:0000313" key="2">
    <source>
        <dbReference type="EMBL" id="RXN10911.1"/>
    </source>
</evidence>
<feature type="region of interest" description="Disordered" evidence="1">
    <location>
        <begin position="1"/>
        <end position="20"/>
    </location>
</feature>
<sequence>MMDARTEKEGTPAKKPKPSCKYHDQWDNEFIFLKKSRVGDSHAFCKICNCDFSIAHGGRNDVCQHEKSAKHKRGLEAQKHAQAMSAFVTRNATEADQVTSAEVKMAMLCAKNNSPFSFHDDFNKCVADMFPDSAIARKYSTGKTKATQHIKGAIAAELEDELAKTCRSQPFSLMCDESNNRKTDKEFVILTRLYDEATLQVATRFLEMPTCNVGNAENLYGKLSEALRALWHCFLFPIEKEASHGITFAFNSDNASVMKGRHNSVISRLKTSQPHIQDLGCICHLVQLATGCGIRAAQVPVEDILVGIYTHFDTRTVRSFYEAVLKKMFSSFPLDHPLLRDLKVLDPAARLNITPGTVERLGALFPQLRLKEDKMREEFTDYQAFKRFQPVQEDSEDDEDEVTFTDINDILQNGDDGGGDEVVMITLPPHQSTRWNSFYDALARMCDIPVAELNTISCKFGMTAITEREHQFIREYCTVMKPLTVALDILQGEDNCFHGTLLPTVETLIFKTLELNSGLQILVDLPEAVVMAIKTRFAEVLESEDAVLAAVTLPKFKLRWLRTQDRKDKAKASLLAECWKLVLDQDQQAGTSTSKTNMPPKQRLSHRG</sequence>
<dbReference type="EMBL" id="QBIY01013165">
    <property type="protein sequence ID" value="RXN10911.1"/>
    <property type="molecule type" value="Genomic_DNA"/>
</dbReference>
<name>A0A498LS29_LABRO</name>
<organism evidence="2 3">
    <name type="scientific">Labeo rohita</name>
    <name type="common">Indian major carp</name>
    <name type="synonym">Cyprinus rohita</name>
    <dbReference type="NCBI Taxonomy" id="84645"/>
    <lineage>
        <taxon>Eukaryota</taxon>
        <taxon>Metazoa</taxon>
        <taxon>Chordata</taxon>
        <taxon>Craniata</taxon>
        <taxon>Vertebrata</taxon>
        <taxon>Euteleostomi</taxon>
        <taxon>Actinopterygii</taxon>
        <taxon>Neopterygii</taxon>
        <taxon>Teleostei</taxon>
        <taxon>Ostariophysi</taxon>
        <taxon>Cypriniformes</taxon>
        <taxon>Cyprinidae</taxon>
        <taxon>Labeoninae</taxon>
        <taxon>Labeonini</taxon>
        <taxon>Labeo</taxon>
    </lineage>
</organism>
<protein>
    <submittedName>
        <fullName evidence="2">AC9 transposase</fullName>
    </submittedName>
</protein>